<keyword evidence="5" id="KW-1185">Reference proteome</keyword>
<dbReference type="Gene3D" id="1.10.10.10">
    <property type="entry name" value="Winged helix-like DNA-binding domain superfamily/Winged helix DNA-binding domain"/>
    <property type="match status" value="1"/>
</dbReference>
<evidence type="ECO:0000313" key="5">
    <source>
        <dbReference type="Proteomes" id="UP001084650"/>
    </source>
</evidence>
<keyword evidence="1" id="KW-0805">Transcription regulation</keyword>
<evidence type="ECO:0000256" key="2">
    <source>
        <dbReference type="ARBA" id="ARBA00023163"/>
    </source>
</evidence>
<dbReference type="Pfam" id="PF13280">
    <property type="entry name" value="WYL"/>
    <property type="match status" value="1"/>
</dbReference>
<dbReference type="SUPFAM" id="SSF46785">
    <property type="entry name" value="Winged helix' DNA-binding domain"/>
    <property type="match status" value="1"/>
</dbReference>
<keyword evidence="2" id="KW-0804">Transcription</keyword>
<dbReference type="InterPro" id="IPR026881">
    <property type="entry name" value="WYL_dom"/>
</dbReference>
<dbReference type="RefSeq" id="WP_268786852.1">
    <property type="nucleotide sequence ID" value="NZ_JAPQYE010000008.1"/>
</dbReference>
<proteinExistence type="predicted"/>
<dbReference type="InterPro" id="IPR028349">
    <property type="entry name" value="PafC-like"/>
</dbReference>
<reference evidence="4" key="1">
    <citation type="submission" date="2022-12" db="EMBL/GenBank/DDBJ databases">
        <title>Whole genome sequence of Mycolicibacterium iranicum strain SBH312.</title>
        <authorList>
            <person name="Jani J."/>
            <person name="Arifin Mustapha Z."/>
            <person name="Ahmed K."/>
            <person name="Kai Ling C."/>
        </authorList>
    </citation>
    <scope>NUCLEOTIDE SEQUENCE</scope>
    <source>
        <strain evidence="4">SBH312</strain>
    </source>
</reference>
<accession>A0ABT4HIW0</accession>
<dbReference type="PANTHER" id="PTHR34580">
    <property type="match status" value="1"/>
</dbReference>
<evidence type="ECO:0000256" key="1">
    <source>
        <dbReference type="ARBA" id="ARBA00023015"/>
    </source>
</evidence>
<sequence>MSETTGRVLQLLGLLQSRRVWSGEELADRLGVTTRSVRRDVDRLRELGYPVHASTGHGGGYQLGAGAALPPLLLDPDEAVAMAVCLRVAAGGSVAGVGESALRALSKLDQVMPARLRSQVTALHDATVTLGAATDTPVEPDVLMTLARASRDHEHVSATYTDIRGTVTQRRLEPYQLVTTGRRWYLMCFDRDRDDWRSLRLDRMAQVRVAGTTFTPREAPDAASYVRRAISSSPYPYVARVRYFAASDVVAQVFPTASVHIEADGPDTCIVTTGADDPERMVPWLAMPGCDFEVLEPPEVVAAVRTVAGRIARAVAG</sequence>
<dbReference type="PIRSF" id="PIRSF016838">
    <property type="entry name" value="PafC"/>
    <property type="match status" value="1"/>
</dbReference>
<dbReference type="PANTHER" id="PTHR34580:SF3">
    <property type="entry name" value="PROTEIN PAFB"/>
    <property type="match status" value="1"/>
</dbReference>
<dbReference type="Pfam" id="PF08279">
    <property type="entry name" value="HTH_11"/>
    <property type="match status" value="1"/>
</dbReference>
<dbReference type="InterPro" id="IPR057727">
    <property type="entry name" value="WCX_dom"/>
</dbReference>
<dbReference type="Proteomes" id="UP001084650">
    <property type="component" value="Unassembled WGS sequence"/>
</dbReference>
<dbReference type="InterPro" id="IPR036388">
    <property type="entry name" value="WH-like_DNA-bd_sf"/>
</dbReference>
<dbReference type="InterPro" id="IPR013196">
    <property type="entry name" value="HTH_11"/>
</dbReference>
<protein>
    <submittedName>
        <fullName evidence="4">YafY family protein</fullName>
    </submittedName>
</protein>
<dbReference type="EMBL" id="JAPQYE010000008">
    <property type="protein sequence ID" value="MCZ0730132.1"/>
    <property type="molecule type" value="Genomic_DNA"/>
</dbReference>
<evidence type="ECO:0000313" key="4">
    <source>
        <dbReference type="EMBL" id="MCZ0730132.1"/>
    </source>
</evidence>
<comment type="caution">
    <text evidence="4">The sequence shown here is derived from an EMBL/GenBank/DDBJ whole genome shotgun (WGS) entry which is preliminary data.</text>
</comment>
<dbReference type="PROSITE" id="PS52050">
    <property type="entry name" value="WYL"/>
    <property type="match status" value="1"/>
</dbReference>
<gene>
    <name evidence="4" type="ORF">OY187_18965</name>
</gene>
<dbReference type="InterPro" id="IPR051534">
    <property type="entry name" value="CBASS_pafABC_assoc_protein"/>
</dbReference>
<dbReference type="InterPro" id="IPR036390">
    <property type="entry name" value="WH_DNA-bd_sf"/>
</dbReference>
<dbReference type="Pfam" id="PF25583">
    <property type="entry name" value="WCX"/>
    <property type="match status" value="1"/>
</dbReference>
<dbReference type="PROSITE" id="PS51000">
    <property type="entry name" value="HTH_DEOR_2"/>
    <property type="match status" value="1"/>
</dbReference>
<feature type="domain" description="HTH deoR-type" evidence="3">
    <location>
        <begin position="4"/>
        <end position="62"/>
    </location>
</feature>
<organism evidence="4 5">
    <name type="scientific">Mycolicibacterium iranicum</name>
    <name type="common">Mycobacterium iranicum</name>
    <dbReference type="NCBI Taxonomy" id="912594"/>
    <lineage>
        <taxon>Bacteria</taxon>
        <taxon>Bacillati</taxon>
        <taxon>Actinomycetota</taxon>
        <taxon>Actinomycetes</taxon>
        <taxon>Mycobacteriales</taxon>
        <taxon>Mycobacteriaceae</taxon>
        <taxon>Mycolicibacterium</taxon>
    </lineage>
</organism>
<dbReference type="InterPro" id="IPR001034">
    <property type="entry name" value="DeoR_HTH"/>
</dbReference>
<evidence type="ECO:0000259" key="3">
    <source>
        <dbReference type="PROSITE" id="PS51000"/>
    </source>
</evidence>
<name>A0ABT4HIW0_MYCIR</name>